<gene>
    <name evidence="1" type="ORF">D3P09_16975</name>
</gene>
<accession>A0A3A6PTV9</accession>
<organism evidence="1 2">
    <name type="scientific">Paenibacillus pinisoli</name>
    <dbReference type="NCBI Taxonomy" id="1276110"/>
    <lineage>
        <taxon>Bacteria</taxon>
        <taxon>Bacillati</taxon>
        <taxon>Bacillota</taxon>
        <taxon>Bacilli</taxon>
        <taxon>Bacillales</taxon>
        <taxon>Paenibacillaceae</taxon>
        <taxon>Paenibacillus</taxon>
    </lineage>
</organism>
<comment type="caution">
    <text evidence="1">The sequence shown here is derived from an EMBL/GenBank/DDBJ whole genome shotgun (WGS) entry which is preliminary data.</text>
</comment>
<dbReference type="EMBL" id="QXQB01000003">
    <property type="protein sequence ID" value="RJX39183.1"/>
    <property type="molecule type" value="Genomic_DNA"/>
</dbReference>
<reference evidence="1 2" key="1">
    <citation type="submission" date="2018-09" db="EMBL/GenBank/DDBJ databases">
        <title>Paenibacillus aracenensis nov. sp. isolated from a cave in southern Spain.</title>
        <authorList>
            <person name="Jurado V."/>
            <person name="Gutierrez-Patricio S."/>
            <person name="Gonzalez-Pimentel J.L."/>
            <person name="Miller A.Z."/>
            <person name="Laiz L."/>
            <person name="Saiz-Jimenez C."/>
        </authorList>
    </citation>
    <scope>NUCLEOTIDE SEQUENCE [LARGE SCALE GENOMIC DNA]</scope>
    <source>
        <strain evidence="1 2">JCM 19203</strain>
    </source>
</reference>
<dbReference type="Proteomes" id="UP000267798">
    <property type="component" value="Unassembled WGS sequence"/>
</dbReference>
<proteinExistence type="predicted"/>
<protein>
    <submittedName>
        <fullName evidence="1">Uncharacterized protein</fullName>
    </submittedName>
</protein>
<sequence>MTSFKGGRTETRAEAAVMTDKSFAAFRKLTGKALRTYRPGRTRRSIRLCPRGF</sequence>
<evidence type="ECO:0000313" key="1">
    <source>
        <dbReference type="EMBL" id="RJX39183.1"/>
    </source>
</evidence>
<keyword evidence="2" id="KW-1185">Reference proteome</keyword>
<evidence type="ECO:0000313" key="2">
    <source>
        <dbReference type="Proteomes" id="UP000267798"/>
    </source>
</evidence>
<name>A0A3A6PTV9_9BACL</name>
<dbReference type="AlphaFoldDB" id="A0A3A6PTV9"/>